<dbReference type="WBParaSite" id="SMUV_0000410001-mRNA-1">
    <property type="protein sequence ID" value="SMUV_0000410001-mRNA-1"/>
    <property type="gene ID" value="SMUV_0000410001"/>
</dbReference>
<feature type="domain" description="RING-type" evidence="10">
    <location>
        <begin position="497"/>
        <end position="717"/>
    </location>
</feature>
<evidence type="ECO:0000256" key="2">
    <source>
        <dbReference type="ARBA" id="ARBA00022723"/>
    </source>
</evidence>
<dbReference type="PROSITE" id="PS51873">
    <property type="entry name" value="TRIAD"/>
    <property type="match status" value="1"/>
</dbReference>
<dbReference type="GO" id="GO:0008270">
    <property type="term" value="F:zinc ion binding"/>
    <property type="evidence" value="ECO:0007669"/>
    <property type="project" value="UniProtKB-KW"/>
</dbReference>
<protein>
    <submittedName>
        <fullName evidence="12">RING-type domain-containing protein</fullName>
    </submittedName>
</protein>
<evidence type="ECO:0000259" key="9">
    <source>
        <dbReference type="PROSITE" id="PS50089"/>
    </source>
</evidence>
<dbReference type="PROSITE" id="PS50089">
    <property type="entry name" value="ZF_RING_2"/>
    <property type="match status" value="1"/>
</dbReference>
<dbReference type="AlphaFoldDB" id="A0A0N5AI67"/>
<dbReference type="InterPro" id="IPR044066">
    <property type="entry name" value="TRIAD_supradom"/>
</dbReference>
<dbReference type="InterPro" id="IPR001841">
    <property type="entry name" value="Znf_RING"/>
</dbReference>
<dbReference type="InterPro" id="IPR017907">
    <property type="entry name" value="Znf_RING_CS"/>
</dbReference>
<evidence type="ECO:0000259" key="10">
    <source>
        <dbReference type="PROSITE" id="PS51873"/>
    </source>
</evidence>
<accession>A0A0N5AI67</accession>
<evidence type="ECO:0000256" key="3">
    <source>
        <dbReference type="ARBA" id="ARBA00022737"/>
    </source>
</evidence>
<evidence type="ECO:0000313" key="12">
    <source>
        <dbReference type="WBParaSite" id="SMUV_0000410001-mRNA-1"/>
    </source>
</evidence>
<dbReference type="SUPFAM" id="SSF57850">
    <property type="entry name" value="RING/U-box"/>
    <property type="match status" value="2"/>
</dbReference>
<feature type="region of interest" description="Disordered" evidence="8">
    <location>
        <begin position="144"/>
        <end position="198"/>
    </location>
</feature>
<dbReference type="GO" id="GO:0016740">
    <property type="term" value="F:transferase activity"/>
    <property type="evidence" value="ECO:0007669"/>
    <property type="project" value="UniProtKB-KW"/>
</dbReference>
<dbReference type="PANTHER" id="PTHR31063:SF4">
    <property type="entry name" value="IBR DOMAIN-CONTAINING PROTEIN"/>
    <property type="match status" value="1"/>
</dbReference>
<feature type="domain" description="RING-type" evidence="9">
    <location>
        <begin position="501"/>
        <end position="546"/>
    </location>
</feature>
<proteinExistence type="predicted"/>
<evidence type="ECO:0000256" key="8">
    <source>
        <dbReference type="SAM" id="MobiDB-lite"/>
    </source>
</evidence>
<evidence type="ECO:0000256" key="1">
    <source>
        <dbReference type="ARBA" id="ARBA00022679"/>
    </source>
</evidence>
<evidence type="ECO:0000313" key="11">
    <source>
        <dbReference type="Proteomes" id="UP000046393"/>
    </source>
</evidence>
<keyword evidence="5" id="KW-0833">Ubl conjugation pathway</keyword>
<dbReference type="InterPro" id="IPR002867">
    <property type="entry name" value="IBR_dom"/>
</dbReference>
<keyword evidence="11" id="KW-1185">Reference proteome</keyword>
<evidence type="ECO:0000256" key="7">
    <source>
        <dbReference type="PROSITE-ProRule" id="PRU00175"/>
    </source>
</evidence>
<keyword evidence="2" id="KW-0479">Metal-binding</keyword>
<feature type="compositionally biased region" description="Polar residues" evidence="8">
    <location>
        <begin position="171"/>
        <end position="186"/>
    </location>
</feature>
<dbReference type="Gene3D" id="3.30.40.10">
    <property type="entry name" value="Zinc/RING finger domain, C3HC4 (zinc finger)"/>
    <property type="match status" value="1"/>
</dbReference>
<feature type="compositionally biased region" description="Basic residues" evidence="8">
    <location>
        <begin position="147"/>
        <end position="157"/>
    </location>
</feature>
<dbReference type="PANTHER" id="PTHR31063">
    <property type="entry name" value="PROTEIN CBG08668"/>
    <property type="match status" value="1"/>
</dbReference>
<keyword evidence="1" id="KW-0808">Transferase</keyword>
<sequence>MNFFEDQDLFSERKSDPFYEKKRLKNMQEKPLYALKSGKTQEYIIMKNDNKHHSRRCRETPSNESLIANVPYSMNSKYRFETMQSSELAKKLSATDDRCVVHEQIIRDNQAKNTLKSTYYADDIRASAGSVGGLVLGNANTLGARTATKKASRRKGSKNKELKSDSDDQSDTGSLTVYTVSKTVPQPGSKKGHGKKIKVRHGNRRLEIEQEIEEFASSASDDEVDSGSCCSEINNVVTDFSKNVSISEFITSPEPAADRKAVEKKDEDAVIQDHPSTEPTSSAFVLPKELSKCFRYDLRYKTSHWGAYDFAQEAEKLSSELPENVSFTWISSSHKAFCISFFSKRAEFLNFPVYKFTIELCADDGISISINRRFPFDDGVKTFRRYLYTKQLKNCDELVQKLILSYSASMSMSVFYIDFDEALDFVNCSFNACKLPGNERIADEVDDTNFEYWHSCDLLADPLTVFEEADLLSKVQNEHRKLEQYEKFDFEQISSGEPFLCEFCKCHVVSGPTRMNCFHNVCISCLRDWLMTRLKADAFPICCPIDGCNNPLLLEIVGALLPTVYYQFYVRRSLKHLMESSDTAVISCPACLNVGHYSKKLRYNSLKCSKCSVSFCALCGRPPHWPLNCSEAERWIPLFEETGEIVKLRLESQLRSKMVVRQCSLCGRELVAGDLVKSVSCPCCPFSFNWETGALEIPRGYWHMIYVDGKYRDAKDLPAPVLRVFCPTYAVNSKFCTQWYEAKKHRFSDYFSISSCFKCINQKNGVSCPFSLQHLKDVDVLVHFLIEYCWIWLYIHRNDDIPLWQRVYLDLGKAKKLLENLIDGLQVDALPNVVAGILENEMKALEQILGNVFTNVNNVLLQL</sequence>
<keyword evidence="6" id="KW-0862">Zinc</keyword>
<keyword evidence="3" id="KW-0677">Repeat</keyword>
<evidence type="ECO:0000256" key="6">
    <source>
        <dbReference type="ARBA" id="ARBA00022833"/>
    </source>
</evidence>
<dbReference type="Proteomes" id="UP000046393">
    <property type="component" value="Unplaced"/>
</dbReference>
<keyword evidence="4 7" id="KW-0863">Zinc-finger</keyword>
<evidence type="ECO:0000256" key="5">
    <source>
        <dbReference type="ARBA" id="ARBA00022786"/>
    </source>
</evidence>
<dbReference type="Pfam" id="PF01485">
    <property type="entry name" value="IBR"/>
    <property type="match status" value="1"/>
</dbReference>
<name>A0A0N5AI67_9BILA</name>
<dbReference type="CDD" id="cd20335">
    <property type="entry name" value="BRcat_RBR"/>
    <property type="match status" value="1"/>
</dbReference>
<reference evidence="12" key="1">
    <citation type="submission" date="2016-04" db="UniProtKB">
        <authorList>
            <consortium name="WormBaseParasite"/>
        </authorList>
    </citation>
    <scope>IDENTIFICATION</scope>
</reference>
<dbReference type="InterPro" id="IPR013083">
    <property type="entry name" value="Znf_RING/FYVE/PHD"/>
</dbReference>
<dbReference type="PROSITE" id="PS00518">
    <property type="entry name" value="ZF_RING_1"/>
    <property type="match status" value="1"/>
</dbReference>
<organism evidence="11 12">
    <name type="scientific">Syphacia muris</name>
    <dbReference type="NCBI Taxonomy" id="451379"/>
    <lineage>
        <taxon>Eukaryota</taxon>
        <taxon>Metazoa</taxon>
        <taxon>Ecdysozoa</taxon>
        <taxon>Nematoda</taxon>
        <taxon>Chromadorea</taxon>
        <taxon>Rhabditida</taxon>
        <taxon>Spirurina</taxon>
        <taxon>Oxyuridomorpha</taxon>
        <taxon>Oxyuroidea</taxon>
        <taxon>Oxyuridae</taxon>
        <taxon>Syphacia</taxon>
    </lineage>
</organism>
<evidence type="ECO:0000256" key="4">
    <source>
        <dbReference type="ARBA" id="ARBA00022771"/>
    </source>
</evidence>